<accession>K1LEI6</accession>
<dbReference type="AlphaFoldDB" id="K1LEI6"/>
<proteinExistence type="predicted"/>
<dbReference type="GO" id="GO:0004672">
    <property type="term" value="F:protein kinase activity"/>
    <property type="evidence" value="ECO:0007669"/>
    <property type="project" value="InterPro"/>
</dbReference>
<feature type="domain" description="Protein kinase" evidence="2">
    <location>
        <begin position="224"/>
        <end position="600"/>
    </location>
</feature>
<feature type="transmembrane region" description="Helical" evidence="1">
    <location>
        <begin position="728"/>
        <end position="748"/>
    </location>
</feature>
<reference evidence="3 4" key="1">
    <citation type="submission" date="2012-07" db="EMBL/GenBank/DDBJ databases">
        <title>The Genome Sequence of Facklamia hominis CCUG 36813.</title>
        <authorList>
            <consortium name="The Broad Institute Genome Sequencing Platform"/>
            <person name="Earl A."/>
            <person name="Ward D."/>
            <person name="Feldgarden M."/>
            <person name="Gevers D."/>
            <person name="Huys G."/>
            <person name="Walker B."/>
            <person name="Young S.K."/>
            <person name="Zeng Q."/>
            <person name="Gargeya S."/>
            <person name="Fitzgerald M."/>
            <person name="Haas B."/>
            <person name="Abouelleil A."/>
            <person name="Alvarado L."/>
            <person name="Arachchi H.M."/>
            <person name="Berlin A.M."/>
            <person name="Chapman S.B."/>
            <person name="Goldberg J."/>
            <person name="Griggs A."/>
            <person name="Gujja S."/>
            <person name="Hansen M."/>
            <person name="Howarth C."/>
            <person name="Imamovic A."/>
            <person name="Larimer J."/>
            <person name="McCowen C."/>
            <person name="Montmayeur A."/>
            <person name="Murphy C."/>
            <person name="Neiman D."/>
            <person name="Pearson M."/>
            <person name="Priest M."/>
            <person name="Roberts A."/>
            <person name="Saif S."/>
            <person name="Shea T."/>
            <person name="Sisk P."/>
            <person name="Sykes S."/>
            <person name="Wortman J."/>
            <person name="Nusbaum C."/>
            <person name="Birren B."/>
        </authorList>
    </citation>
    <scope>NUCLEOTIDE SEQUENCE [LARGE SCALE GENOMIC DNA]</scope>
    <source>
        <strain evidence="3 4">CCUG 36813</strain>
    </source>
</reference>
<dbReference type="GO" id="GO:0005975">
    <property type="term" value="P:carbohydrate metabolic process"/>
    <property type="evidence" value="ECO:0007669"/>
    <property type="project" value="InterPro"/>
</dbReference>
<gene>
    <name evidence="3" type="ORF">HMPREF9706_01235</name>
</gene>
<dbReference type="SUPFAM" id="SSF56112">
    <property type="entry name" value="Protein kinase-like (PK-like)"/>
    <property type="match status" value="1"/>
</dbReference>
<dbReference type="EMBL" id="AGZD01000007">
    <property type="protein sequence ID" value="EKB55045.1"/>
    <property type="molecule type" value="Genomic_DNA"/>
</dbReference>
<dbReference type="SUPFAM" id="SSF158745">
    <property type="entry name" value="LanC-like"/>
    <property type="match status" value="1"/>
</dbReference>
<evidence type="ECO:0000313" key="4">
    <source>
        <dbReference type="Proteomes" id="UP000004465"/>
    </source>
</evidence>
<dbReference type="InterPro" id="IPR011009">
    <property type="entry name" value="Kinase-like_dom_sf"/>
</dbReference>
<dbReference type="Proteomes" id="UP000004465">
    <property type="component" value="Unassembled WGS sequence"/>
</dbReference>
<sequence>MSIEVLLNHCQSSLYYQNIEDISPKEEYLNLLDNSLNDRCKYKVERSGIYTCFFNLKQALPVQGWKIHISTNIYNSQDLLLALSEVANCNEISFKFVANKYLLTLTSLKGYSRVQAGKFITVYTEDQAEFEKVIENLYEKISGYSGPYILTDHRYKDCKVLYYRYGGYQLMWADDYHKQAALITPQGDLIADQRQPEFVLPDFINDPFNFIEFDEERSYLFDNYKEITPIRFTNSGGVYQALYHDKRVILKESRPYTCLSFEDHLDSIDRRKNEVSFLQGNQDLRQLPRLLDAFFEWEHYFIAEEWIKGQTLRQFSSNRNPFMNQKHQTDKSLIETYIKDVMDLIKQILDFIIEVHHTGYILADLSLDNLLLLENRCIKMIDLESVFPINKPVKDFLTTLSSLDRLGRDISNIDYESLAWILYDLLIPRSYLKDFQTGYLRRYLMELISDMNLNPLIFKTWAMLQWANDKSNFDQVKIWMRMIVENPVTDNSKLQEAWKFDFSNSESLLVKRKRDLFELIPNFINYHLNIFPRSEYKLSFANGLSGLLYILQSIESCSNDFLEKYENWLISLYLDKPPAREGLFEGRSGIAITLLKHKFRMGEKILQSIPKPTDNSISDWSFSEGLAGVALVNLRYYLTLKKNCYLERSKELGDIFYNNKDILLDLPQIGLSKGKSGVALYLLYLYVVTENKRYLELGQQLLEKDLLSVRSIDTYQYGYPSNLADDVIYPYFCEGTAGVLAVLLRYFIITKRKDYLDWINCLAPALDVKFSVSPGYFEGIAGLGQVNLDLYYYLGENQYLNQALNNFEGLNAMEAYKDGKYLFPSQPIDKLDVGLGAGNAGIYAFYFRMDHHQFQNPLMFCDEVLKDYMNK</sequence>
<dbReference type="InterPro" id="IPR012341">
    <property type="entry name" value="6hp_glycosidase-like_sf"/>
</dbReference>
<dbReference type="CDD" id="cd04791">
    <property type="entry name" value="LanC_SerThrkinase"/>
    <property type="match status" value="1"/>
</dbReference>
<keyword evidence="1" id="KW-1133">Transmembrane helix</keyword>
<dbReference type="InterPro" id="IPR057929">
    <property type="entry name" value="RamC_N"/>
</dbReference>
<dbReference type="Gene3D" id="1.50.10.10">
    <property type="match status" value="1"/>
</dbReference>
<dbReference type="SMART" id="SM01260">
    <property type="entry name" value="LANC_like"/>
    <property type="match status" value="1"/>
</dbReference>
<dbReference type="HOGENOM" id="CLU_014914_0_0_9"/>
<dbReference type="Pfam" id="PF05147">
    <property type="entry name" value="LANC_like"/>
    <property type="match status" value="1"/>
</dbReference>
<dbReference type="GO" id="GO:0005524">
    <property type="term" value="F:ATP binding"/>
    <property type="evidence" value="ECO:0007669"/>
    <property type="project" value="InterPro"/>
</dbReference>
<dbReference type="GO" id="GO:0031179">
    <property type="term" value="P:peptide modification"/>
    <property type="evidence" value="ECO:0007669"/>
    <property type="project" value="InterPro"/>
</dbReference>
<dbReference type="PROSITE" id="PS50011">
    <property type="entry name" value="PROTEIN_KINASE_DOM"/>
    <property type="match status" value="1"/>
</dbReference>
<evidence type="ECO:0000259" key="2">
    <source>
        <dbReference type="PROSITE" id="PS50011"/>
    </source>
</evidence>
<keyword evidence="4" id="KW-1185">Reference proteome</keyword>
<dbReference type="Pfam" id="PF25816">
    <property type="entry name" value="RamC_N"/>
    <property type="match status" value="1"/>
</dbReference>
<dbReference type="STRING" id="883111.HMPREF9706_01235"/>
<keyword evidence="1" id="KW-0472">Membrane</keyword>
<dbReference type="RefSeq" id="WP_006908542.1">
    <property type="nucleotide sequence ID" value="NZ_JH932292.1"/>
</dbReference>
<dbReference type="InterPro" id="IPR007822">
    <property type="entry name" value="LANC-like"/>
</dbReference>
<evidence type="ECO:0000256" key="1">
    <source>
        <dbReference type="SAM" id="Phobius"/>
    </source>
</evidence>
<dbReference type="PATRIC" id="fig|883111.3.peg.1239"/>
<dbReference type="Gene3D" id="1.10.510.10">
    <property type="entry name" value="Transferase(Phosphotransferase) domain 1"/>
    <property type="match status" value="1"/>
</dbReference>
<keyword evidence="1" id="KW-0812">Transmembrane</keyword>
<dbReference type="InterPro" id="IPR000719">
    <property type="entry name" value="Prot_kinase_dom"/>
</dbReference>
<protein>
    <recommendedName>
        <fullName evidence="2">Protein kinase domain-containing protein</fullName>
    </recommendedName>
</protein>
<comment type="caution">
    <text evidence="3">The sequence shown here is derived from an EMBL/GenBank/DDBJ whole genome shotgun (WGS) entry which is preliminary data.</text>
</comment>
<name>K1LEI6_9LACT</name>
<dbReference type="InterPro" id="IPR058053">
    <property type="entry name" value="RamC_C"/>
</dbReference>
<evidence type="ECO:0000313" key="3">
    <source>
        <dbReference type="EMBL" id="EKB55045.1"/>
    </source>
</evidence>
<organism evidence="3 4">
    <name type="scientific">Facklamia hominis CCUG 36813</name>
    <dbReference type="NCBI Taxonomy" id="883111"/>
    <lineage>
        <taxon>Bacteria</taxon>
        <taxon>Bacillati</taxon>
        <taxon>Bacillota</taxon>
        <taxon>Bacilli</taxon>
        <taxon>Lactobacillales</taxon>
        <taxon>Aerococcaceae</taxon>
        <taxon>Facklamia</taxon>
    </lineage>
</organism>